<evidence type="ECO:0000256" key="2">
    <source>
        <dbReference type="SAM" id="MobiDB-lite"/>
    </source>
</evidence>
<evidence type="ECO:0000256" key="1">
    <source>
        <dbReference type="SAM" id="Coils"/>
    </source>
</evidence>
<keyword evidence="4" id="KW-1185">Reference proteome</keyword>
<reference evidence="3" key="1">
    <citation type="submission" date="2022-03" db="EMBL/GenBank/DDBJ databases">
        <title>Description of Abyssus ytuae gen. nov., sp. nov., a novel member of the family Flavobacteriaceae isolated from the sediment of Mariana Trench.</title>
        <authorList>
            <person name="Zhang J."/>
            <person name="Xu X."/>
        </authorList>
    </citation>
    <scope>NUCLEOTIDE SEQUENCE</scope>
    <source>
        <strain evidence="3">MT3330</strain>
    </source>
</reference>
<feature type="region of interest" description="Disordered" evidence="2">
    <location>
        <begin position="218"/>
        <end position="255"/>
    </location>
</feature>
<feature type="compositionally biased region" description="Polar residues" evidence="2">
    <location>
        <begin position="218"/>
        <end position="232"/>
    </location>
</feature>
<accession>A0A9E6ZK42</accession>
<name>A0A9E6ZK42_9FLAO</name>
<gene>
    <name evidence="3" type="ORF">MQE35_15405</name>
</gene>
<dbReference type="AlphaFoldDB" id="A0A9E6ZK42"/>
<proteinExistence type="predicted"/>
<dbReference type="RefSeq" id="WP_255842387.1">
    <property type="nucleotide sequence ID" value="NZ_CP094358.1"/>
</dbReference>
<protein>
    <submittedName>
        <fullName evidence="3">Uncharacterized protein</fullName>
    </submittedName>
</protein>
<feature type="coiled-coil region" evidence="1">
    <location>
        <begin position="151"/>
        <end position="196"/>
    </location>
</feature>
<keyword evidence="1" id="KW-0175">Coiled coil</keyword>
<dbReference type="EMBL" id="CP094358">
    <property type="protein sequence ID" value="UOB17114.1"/>
    <property type="molecule type" value="Genomic_DNA"/>
</dbReference>
<evidence type="ECO:0000313" key="4">
    <source>
        <dbReference type="Proteomes" id="UP000831290"/>
    </source>
</evidence>
<feature type="compositionally biased region" description="Polar residues" evidence="2">
    <location>
        <begin position="246"/>
        <end position="255"/>
    </location>
</feature>
<dbReference type="Proteomes" id="UP000831290">
    <property type="component" value="Chromosome"/>
</dbReference>
<organism evidence="3 4">
    <name type="scientific">Abyssalbus ytuae</name>
    <dbReference type="NCBI Taxonomy" id="2926907"/>
    <lineage>
        <taxon>Bacteria</taxon>
        <taxon>Pseudomonadati</taxon>
        <taxon>Bacteroidota</taxon>
        <taxon>Flavobacteriia</taxon>
        <taxon>Flavobacteriales</taxon>
        <taxon>Flavobacteriaceae</taxon>
        <taxon>Abyssalbus</taxon>
    </lineage>
</organism>
<sequence>MSPEEAREELNEALNDFFFNMTMNYFFNYTLIQAAFKSKQAKDLIRKNPKNLHYELMGLYHDPSELEKVLGMSHHEFYKESFSKSLEDDTLRKRLIAMVKGAKEEIPPTSYKNKLKLMKMLNQRVYHMLEPEEQDKILAGMLAEVKEIGDERRERMLNEHLNEESQELEERNRALRQELEELERQQEEARRELLDDDIPEAEPVIPDEVIPAKVVSNSFKNSFTTPVNQNMANSRSRTRSTNLRSQGSRGNRNTP</sequence>
<evidence type="ECO:0000313" key="3">
    <source>
        <dbReference type="EMBL" id="UOB17114.1"/>
    </source>
</evidence>
<dbReference type="KEGG" id="fbm:MQE35_15405"/>
<feature type="compositionally biased region" description="Low complexity" evidence="2">
    <location>
        <begin position="233"/>
        <end position="245"/>
    </location>
</feature>